<reference evidence="2 3" key="1">
    <citation type="submission" date="2017-03" db="EMBL/GenBank/DDBJ databases">
        <title>WGS assembly of Porphyra umbilicalis.</title>
        <authorList>
            <person name="Brawley S.H."/>
            <person name="Blouin N.A."/>
            <person name="Ficko-Blean E."/>
            <person name="Wheeler G.L."/>
            <person name="Lohr M."/>
            <person name="Goodson H.V."/>
            <person name="Jenkins J.W."/>
            <person name="Blaby-Haas C.E."/>
            <person name="Helliwell K.E."/>
            <person name="Chan C."/>
            <person name="Marriage T."/>
            <person name="Bhattacharya D."/>
            <person name="Klein A.S."/>
            <person name="Badis Y."/>
            <person name="Brodie J."/>
            <person name="Cao Y."/>
            <person name="Collen J."/>
            <person name="Dittami S.M."/>
            <person name="Gachon C.M."/>
            <person name="Green B.R."/>
            <person name="Karpowicz S."/>
            <person name="Kim J.W."/>
            <person name="Kudahl U."/>
            <person name="Lin S."/>
            <person name="Michel G."/>
            <person name="Mittag M."/>
            <person name="Olson B.J."/>
            <person name="Pangilinan J."/>
            <person name="Peng Y."/>
            <person name="Qiu H."/>
            <person name="Shu S."/>
            <person name="Singer J.T."/>
            <person name="Smith A.G."/>
            <person name="Sprecher B.N."/>
            <person name="Wagner V."/>
            <person name="Wang W."/>
            <person name="Wang Z.-Y."/>
            <person name="Yan J."/>
            <person name="Yarish C."/>
            <person name="Zoeuner-Riek S."/>
            <person name="Zhuang Y."/>
            <person name="Zou Y."/>
            <person name="Lindquist E.A."/>
            <person name="Grimwood J."/>
            <person name="Barry K."/>
            <person name="Rokhsar D.S."/>
            <person name="Schmutz J."/>
            <person name="Stiller J.W."/>
            <person name="Grossman A.R."/>
            <person name="Prochnik S.E."/>
        </authorList>
    </citation>
    <scope>NUCLEOTIDE SEQUENCE [LARGE SCALE GENOMIC DNA]</scope>
    <source>
        <strain evidence="2">4086291</strain>
    </source>
</reference>
<feature type="chain" id="PRO_5012010340" description="Alginate lyase domain-containing protein" evidence="1">
    <location>
        <begin position="24"/>
        <end position="382"/>
    </location>
</feature>
<dbReference type="Pfam" id="PF07692">
    <property type="entry name" value="Fea1"/>
    <property type="match status" value="1"/>
</dbReference>
<organism evidence="2 3">
    <name type="scientific">Porphyra umbilicalis</name>
    <name type="common">Purple laver</name>
    <name type="synonym">Red alga</name>
    <dbReference type="NCBI Taxonomy" id="2786"/>
    <lineage>
        <taxon>Eukaryota</taxon>
        <taxon>Rhodophyta</taxon>
        <taxon>Bangiophyceae</taxon>
        <taxon>Bangiales</taxon>
        <taxon>Bangiaceae</taxon>
        <taxon>Porphyra</taxon>
    </lineage>
</organism>
<name>A0A1X6PHP1_PORUM</name>
<proteinExistence type="predicted"/>
<accession>A0A1X6PHP1</accession>
<dbReference type="EMBL" id="KV918775">
    <property type="protein sequence ID" value="OSX80389.1"/>
    <property type="molecule type" value="Genomic_DNA"/>
</dbReference>
<evidence type="ECO:0008006" key="4">
    <source>
        <dbReference type="Google" id="ProtNLM"/>
    </source>
</evidence>
<feature type="signal peptide" evidence="1">
    <location>
        <begin position="1"/>
        <end position="23"/>
    </location>
</feature>
<dbReference type="OrthoDB" id="41870at2759"/>
<gene>
    <name evidence="2" type="ORF">BU14_0052s0005</name>
</gene>
<evidence type="ECO:0000256" key="1">
    <source>
        <dbReference type="SAM" id="SignalP"/>
    </source>
</evidence>
<dbReference type="Proteomes" id="UP000218209">
    <property type="component" value="Unassembled WGS sequence"/>
</dbReference>
<dbReference type="AlphaFoldDB" id="A0A1X6PHP1"/>
<keyword evidence="1" id="KW-0732">Signal</keyword>
<sequence length="382" mass="39161">MVPATWLAAGLVAAAAAATRAAAAPGEPGVAIAGYTPVTNVSAHARIDLDVKAIEEAGTDYAAARQVYTAGANSAKDGGQRTLQGFSTAYAVAGPARAEPLAAASHAFWGDWDYANRHVLAALAGNDSATYGDYGSGVLAADAAARTQVIKKVIKFSLIPQYVQHELEEALASYTLGQYEDAAMHWDEGWAFYAGSLEGGNGTGYSAYILAEKRARNFNTTVGAQSSVNVRFLAAMAAGQGQVAVAGNAAALLQTVKCIRGLMAVPPIQGCLRYAYKVAAVLLAAELPKEAAEAWAFCAAALPGLAAVDPAVAAAVRAETFLSGSRRAGWPVVRAAFGAATLNAMGVRCADVGTLNAEYPASAHPVCEDGVVANDNQGTDFC</sequence>
<dbReference type="InterPro" id="IPR011643">
    <property type="entry name" value="HCR1"/>
</dbReference>
<evidence type="ECO:0000313" key="3">
    <source>
        <dbReference type="Proteomes" id="UP000218209"/>
    </source>
</evidence>
<protein>
    <recommendedName>
        <fullName evidence="4">Alginate lyase domain-containing protein</fullName>
    </recommendedName>
</protein>
<keyword evidence="3" id="KW-1185">Reference proteome</keyword>
<evidence type="ECO:0000313" key="2">
    <source>
        <dbReference type="EMBL" id="OSX80389.1"/>
    </source>
</evidence>